<dbReference type="InterPro" id="IPR011936">
    <property type="entry name" value="Myxo_disulph_rpt"/>
</dbReference>
<dbReference type="AlphaFoldDB" id="A0A4U1IYE3"/>
<evidence type="ECO:0000256" key="1">
    <source>
        <dbReference type="ARBA" id="ARBA00022729"/>
    </source>
</evidence>
<dbReference type="OrthoDB" id="5511371at2"/>
<dbReference type="Pfam" id="PF13948">
    <property type="entry name" value="DUF4215"/>
    <property type="match status" value="3"/>
</dbReference>
<keyword evidence="7" id="KW-1185">Reference proteome</keyword>
<accession>A0A4U1IYE3</accession>
<comment type="caution">
    <text evidence="6">The sequence shown here is derived from an EMBL/GenBank/DDBJ whole genome shotgun (WGS) entry which is preliminary data.</text>
</comment>
<evidence type="ECO:0000256" key="3">
    <source>
        <dbReference type="ARBA" id="ARBA00023157"/>
    </source>
</evidence>
<feature type="region of interest" description="Disordered" evidence="4">
    <location>
        <begin position="41"/>
        <end position="63"/>
    </location>
</feature>
<evidence type="ECO:0000313" key="7">
    <source>
        <dbReference type="Proteomes" id="UP000309215"/>
    </source>
</evidence>
<sequence length="376" mass="38516">MDGIFAGSCPGDAMTAFRHAGIFLAVTLFAACSLVNAPDPVKGKGEGGEGGEGGTGGGGPPSPCGNGVYQTGEECDDGNDVETDSCLSTCKKPTCGDGFVWEGVEGCDDGNMVNDDGCTNDCKLSTCGDGTIQEGEDCDDGNMDDTDNCTSACKVATCGDGFVHAGIEACDDGNMDDTDACLQGCIAATCGDGIVQVGVEECDDMNMSDTDGCVGTCKNAVCGDGFVQSGVEQCDDGNLLGGDGCGPGCAFDNLLPQCMNYLVLDTADRNVGYVDINTRDCDTAMNGSWYRFMGAAGTQMATSPPAENVCATHAPGWVQGAYPQAQGQVVNATACFNWSGNPCNWSSAIQIAHCGSYYVFQLPPAPVCSLRYCGTN</sequence>
<dbReference type="PANTHER" id="PTHR36191:SF4">
    <property type="entry name" value="VWFD DOMAIN-CONTAINING PROTEIN"/>
    <property type="match status" value="1"/>
</dbReference>
<proteinExistence type="predicted"/>
<dbReference type="Proteomes" id="UP000309215">
    <property type="component" value="Unassembled WGS sequence"/>
</dbReference>
<evidence type="ECO:0000256" key="4">
    <source>
        <dbReference type="SAM" id="MobiDB-lite"/>
    </source>
</evidence>
<dbReference type="InterPro" id="IPR057774">
    <property type="entry name" value="D8C_UMOD/GP2/OIT3-like"/>
</dbReference>
<dbReference type="Pfam" id="PF23283">
    <property type="entry name" value="D8C_UMOD"/>
    <property type="match status" value="1"/>
</dbReference>
<evidence type="ECO:0000259" key="5">
    <source>
        <dbReference type="Pfam" id="PF23283"/>
    </source>
</evidence>
<feature type="compositionally biased region" description="Gly residues" evidence="4">
    <location>
        <begin position="48"/>
        <end position="59"/>
    </location>
</feature>
<organism evidence="6 7">
    <name type="scientific">Polyangium fumosum</name>
    <dbReference type="NCBI Taxonomy" id="889272"/>
    <lineage>
        <taxon>Bacteria</taxon>
        <taxon>Pseudomonadati</taxon>
        <taxon>Myxococcota</taxon>
        <taxon>Polyangia</taxon>
        <taxon>Polyangiales</taxon>
        <taxon>Polyangiaceae</taxon>
        <taxon>Polyangium</taxon>
    </lineage>
</organism>
<evidence type="ECO:0000256" key="2">
    <source>
        <dbReference type="ARBA" id="ARBA00022737"/>
    </source>
</evidence>
<keyword evidence="3" id="KW-1015">Disulfide bond</keyword>
<keyword evidence="1" id="KW-0732">Signal</keyword>
<dbReference type="NCBIfam" id="TIGR02232">
    <property type="entry name" value="myxo_disulf_rpt"/>
    <property type="match status" value="6"/>
</dbReference>
<reference evidence="6 7" key="1">
    <citation type="submission" date="2019-04" db="EMBL/GenBank/DDBJ databases">
        <authorList>
            <person name="Li Y."/>
            <person name="Wang J."/>
        </authorList>
    </citation>
    <scope>NUCLEOTIDE SEQUENCE [LARGE SCALE GENOMIC DNA]</scope>
    <source>
        <strain evidence="6 7">DSM 14668</strain>
    </source>
</reference>
<feature type="domain" description="UMOD/GP2/OIT3-like D8C" evidence="5">
    <location>
        <begin position="292"/>
        <end position="373"/>
    </location>
</feature>
<name>A0A4U1IYE3_9BACT</name>
<evidence type="ECO:0000313" key="6">
    <source>
        <dbReference type="EMBL" id="TKC99593.1"/>
    </source>
</evidence>
<gene>
    <name evidence="6" type="ORF">E8A74_37475</name>
</gene>
<protein>
    <submittedName>
        <fullName evidence="6">DUF4215 domain-containing protein</fullName>
    </submittedName>
</protein>
<keyword evidence="2" id="KW-0677">Repeat</keyword>
<dbReference type="EMBL" id="SSMQ01000055">
    <property type="protein sequence ID" value="TKC99593.1"/>
    <property type="molecule type" value="Genomic_DNA"/>
</dbReference>
<dbReference type="PANTHER" id="PTHR36191">
    <property type="entry name" value="ENDO/EXONUCLEASE/PHOSPHATASE DOMAIN-CONTAINING PROTEIN-RELATED"/>
    <property type="match status" value="1"/>
</dbReference>